<dbReference type="GO" id="GO:0045505">
    <property type="term" value="F:dynein intermediate chain binding"/>
    <property type="evidence" value="ECO:0007669"/>
    <property type="project" value="InterPro"/>
</dbReference>
<dbReference type="AlphaFoldDB" id="A0A391NR67"/>
<dbReference type="PANTHER" id="PTHR46961:SF20">
    <property type="entry name" value="LOW QUALITY PROTEIN: DYNEIN BETA CHAIN, CILIARY-LIKE"/>
    <property type="match status" value="1"/>
</dbReference>
<dbReference type="Gene3D" id="3.10.490.20">
    <property type="match status" value="1"/>
</dbReference>
<dbReference type="GO" id="GO:0030286">
    <property type="term" value="C:dynein complex"/>
    <property type="evidence" value="ECO:0007669"/>
    <property type="project" value="InterPro"/>
</dbReference>
<dbReference type="EMBL" id="BDIP01002831">
    <property type="protein sequence ID" value="GCA63250.1"/>
    <property type="molecule type" value="Genomic_DNA"/>
</dbReference>
<comment type="caution">
    <text evidence="2">The sequence shown here is derived from an EMBL/GenBank/DDBJ whole genome shotgun (WGS) entry which is preliminary data.</text>
</comment>
<keyword evidence="3" id="KW-1185">Reference proteome</keyword>
<name>A0A391NR67_9EUKA</name>
<dbReference type="Pfam" id="PF18199">
    <property type="entry name" value="Dynein_C"/>
    <property type="match status" value="1"/>
</dbReference>
<evidence type="ECO:0000259" key="1">
    <source>
        <dbReference type="Pfam" id="PF18199"/>
    </source>
</evidence>
<evidence type="ECO:0000313" key="2">
    <source>
        <dbReference type="EMBL" id="GCA63250.1"/>
    </source>
</evidence>
<feature type="domain" description="Dynein heavy chain C-terminal" evidence="1">
    <location>
        <begin position="1"/>
        <end position="77"/>
    </location>
</feature>
<dbReference type="Proteomes" id="UP000265618">
    <property type="component" value="Unassembled WGS sequence"/>
</dbReference>
<dbReference type="InterPro" id="IPR043160">
    <property type="entry name" value="Dynein_C_barrel"/>
</dbReference>
<dbReference type="GO" id="GO:0051959">
    <property type="term" value="F:dynein light intermediate chain binding"/>
    <property type="evidence" value="ECO:0007669"/>
    <property type="project" value="InterPro"/>
</dbReference>
<protein>
    <submittedName>
        <fullName evidence="2">Dynein heavy chain</fullName>
    </submittedName>
</protein>
<evidence type="ECO:0000313" key="3">
    <source>
        <dbReference type="Proteomes" id="UP000265618"/>
    </source>
</evidence>
<feature type="non-terminal residue" evidence="2">
    <location>
        <position position="1"/>
    </location>
</feature>
<proteinExistence type="predicted"/>
<dbReference type="InterPro" id="IPR041228">
    <property type="entry name" value="Dynein_C"/>
</dbReference>
<gene>
    <name evidence="2" type="ORF">KIPB_008824</name>
</gene>
<organism evidence="2 3">
    <name type="scientific">Kipferlia bialata</name>
    <dbReference type="NCBI Taxonomy" id="797122"/>
    <lineage>
        <taxon>Eukaryota</taxon>
        <taxon>Metamonada</taxon>
        <taxon>Carpediemonas-like organisms</taxon>
        <taxon>Kipferlia</taxon>
    </lineage>
</organism>
<dbReference type="GO" id="GO:0007018">
    <property type="term" value="P:microtubule-based movement"/>
    <property type="evidence" value="ECO:0007669"/>
    <property type="project" value="InterPro"/>
</dbReference>
<dbReference type="InterPro" id="IPR026983">
    <property type="entry name" value="DHC"/>
</dbReference>
<sequence>WDQKSGLIKDSVLKELYPPMPPMFLKAIMIDKAETRDMYECPMYMTKRRGPTYVWPFHLKTRDPATKWILAGVALVMACD</sequence>
<dbReference type="PANTHER" id="PTHR46961">
    <property type="entry name" value="DYNEIN HEAVY CHAIN 1, AXONEMAL-LIKE PROTEIN"/>
    <property type="match status" value="1"/>
</dbReference>
<reference evidence="2 3" key="1">
    <citation type="journal article" date="2018" name="PLoS ONE">
        <title>The draft genome of Kipferlia bialata reveals reductive genome evolution in fornicate parasites.</title>
        <authorList>
            <person name="Tanifuji G."/>
            <person name="Takabayashi S."/>
            <person name="Kume K."/>
            <person name="Takagi M."/>
            <person name="Nakayama T."/>
            <person name="Kamikawa R."/>
            <person name="Inagaki Y."/>
            <person name="Hashimoto T."/>
        </authorList>
    </citation>
    <scope>NUCLEOTIDE SEQUENCE [LARGE SCALE GENOMIC DNA]</scope>
    <source>
        <strain evidence="2">NY0173</strain>
    </source>
</reference>
<dbReference type="OrthoDB" id="447173at2759"/>
<accession>A0A391NR67</accession>